<dbReference type="EMBL" id="CAJZBQ010000008">
    <property type="protein sequence ID" value="CAG9312699.1"/>
    <property type="molecule type" value="Genomic_DNA"/>
</dbReference>
<protein>
    <submittedName>
        <fullName evidence="1">Uncharacterized protein</fullName>
    </submittedName>
</protein>
<accession>A0AAU9ILN0</accession>
<dbReference type="AlphaFoldDB" id="A0AAU9ILN0"/>
<proteinExistence type="predicted"/>
<evidence type="ECO:0000313" key="2">
    <source>
        <dbReference type="Proteomes" id="UP001162131"/>
    </source>
</evidence>
<dbReference type="Proteomes" id="UP001162131">
    <property type="component" value="Unassembled WGS sequence"/>
</dbReference>
<keyword evidence="2" id="KW-1185">Reference proteome</keyword>
<gene>
    <name evidence="1" type="ORF">BSTOLATCC_MIC7223</name>
</gene>
<evidence type="ECO:0000313" key="1">
    <source>
        <dbReference type="EMBL" id="CAG9312699.1"/>
    </source>
</evidence>
<comment type="caution">
    <text evidence="1">The sequence shown here is derived from an EMBL/GenBank/DDBJ whole genome shotgun (WGS) entry which is preliminary data.</text>
</comment>
<sequence length="366" mass="42467">MRNSYLKKACWMIATINANMHAYLGQEDLLMDRELHEIIANAFKNGIYDNQLDNTSCQECKNTLEIFKKICLRNKNCMNFISNTIESNDLKYYLKKPPKEVLVVFTKAEIKNSDLISQYSLILHIDISQVKCKVNEDWYDCTGNKPRVSKYSNASFPAILVYLRKDLNPLVNDQISVQNPSYEHSPDYGRELSPSLNSLGGNLSNFDYSNQYEILDTNPKILENKQNYNQIISNSTTIENYFTYLEEKLAKKIEKDLESKSKEIIEKLLVQFQEKIGSIANNIEAKSEGEIIDMQNKLENNFNYWEEMLLNKVKELEKCFKDNEEKQNNSLSTEELLKGDRILDYMKSAVNANNSEIISKLDELEI</sequence>
<organism evidence="1 2">
    <name type="scientific">Blepharisma stoltei</name>
    <dbReference type="NCBI Taxonomy" id="1481888"/>
    <lineage>
        <taxon>Eukaryota</taxon>
        <taxon>Sar</taxon>
        <taxon>Alveolata</taxon>
        <taxon>Ciliophora</taxon>
        <taxon>Postciliodesmatophora</taxon>
        <taxon>Heterotrichea</taxon>
        <taxon>Heterotrichida</taxon>
        <taxon>Blepharismidae</taxon>
        <taxon>Blepharisma</taxon>
    </lineage>
</organism>
<reference evidence="1" key="1">
    <citation type="submission" date="2021-09" db="EMBL/GenBank/DDBJ databases">
        <authorList>
            <consortium name="AG Swart"/>
            <person name="Singh M."/>
            <person name="Singh A."/>
            <person name="Seah K."/>
            <person name="Emmerich C."/>
        </authorList>
    </citation>
    <scope>NUCLEOTIDE SEQUENCE</scope>
    <source>
        <strain evidence="1">ATCC30299</strain>
    </source>
</reference>
<name>A0AAU9ILN0_9CILI</name>